<keyword evidence="4" id="KW-0040">ANK repeat</keyword>
<dbReference type="AlphaFoldDB" id="A0AAD4I0P7"/>
<dbReference type="InterPro" id="IPR054471">
    <property type="entry name" value="GPIID_WHD"/>
</dbReference>
<dbReference type="Gene3D" id="1.25.40.20">
    <property type="entry name" value="Ankyrin repeat-containing domain"/>
    <property type="match status" value="1"/>
</dbReference>
<sequence length="1228" mass="134947">MFQDGHEANMHLIADVGAPGSIQDEMPDLPEVVQHVFLVRKRGTESVKLASRCPGGLCRGRLYPESKGAENSLIASGVSLSPLSRRKASRQSGSAWLRAPSNYRLPELSSIDASRQFIHLNCQSVFALKDSFAMDPASLALGIAGLLPLLAKAIRCAKEYSDAVRTAKDAISALISELEALQFSVDNLQQFLKCNALADDNVTFRHTSVLLSCFKACDAKLRSLCHKLSQEDGGIRSRCLWPFSDKEHQKTLQELRNFAAWMHLALTVDGCRLLSQTSDDVLKLLGQQLEHFKAIQSLEETVTQISSTVKEQQRLLGDSLADDARKQLLDWISTTRYYQKHQALQESRTRNAGHWILQSADLIRWKDGSGETDKVLFSIIIDSLLSSAQTPRQAVAYFYFDHQDQYSQLPATVLSSILRQLLEQHRAIPEAVARVYKSAGSKGGLPQFECASLITEVTKGLGRVYLVLDALDECAPEHRASLLQTLSQLSRVPGLRLLVTSRPHIREITNAFTHLIRLEIVAQDEDIRLYIRQELTKNGIHDMCDADFAKELIQKLAQGADGMFLLPVLQLRTILKEPTVGEMEDSLNNLSNNLTEAFEETIGRIQSFAASRARLGMETLMILTHAARTLNVDELRDILSVHPNHRRINVKYRPTEKMILECCQGLVTVDARTGDVRTCHYSVKEYLLGNSHRLFPGAESAMATKCLRYFMLQDFSTGPWEEGEDIRSRTQDHPFLPYAARFWGRHVKLSGDNHEVQTALDEFFALTRATATANQVRQYSMGYREEYWAHEECLSFTPLHLAAREGLTQTIEGLLRAGRFGVNQRTGQGSTPIIHAAANGHVDIVRMLMQRGADPYLSNWYGNALHCAIEGDRPSTVRELVVRWGMDWKGTDGYGGDYLDSILPSAAGNLILEERGIPTPGPGEVLIRNHAIAVNPIDWKRQAFGIAVRAYPSILGSDIAGTVEAVGPDVDSFQPGDRVLGSGDAMSTGNIDHAAFQTYTIVSASILAKLPDNIDYKQAATLPTALGTAAIALHDVLGLPEPGTEPSSPTPGILVWGGASSVGTATIQLARLAGLKVFAAASPQHHAYVRSLGAVAAVDYRSPSAVDDLVAAAKKESVEVRYAETVPLVVGVLGRFGGEKKIAVTVPWPEQVAKPEGIEATWIRGDRIWNARKDLAERVFNGLLGQWLETGEVVPGKARVVEGGLGGLQAALDELKKGVSGEKLVVEL</sequence>
<dbReference type="SUPFAM" id="SSF50129">
    <property type="entry name" value="GroES-like"/>
    <property type="match status" value="1"/>
</dbReference>
<dbReference type="InterPro" id="IPR002110">
    <property type="entry name" value="Ankyrin_rpt"/>
</dbReference>
<keyword evidence="3" id="KW-0560">Oxidoreductase</keyword>
<feature type="repeat" description="ANK" evidence="4">
    <location>
        <begin position="828"/>
        <end position="860"/>
    </location>
</feature>
<evidence type="ECO:0000259" key="5">
    <source>
        <dbReference type="SMART" id="SM00829"/>
    </source>
</evidence>
<name>A0AAD4I0P7_9PEZI</name>
<gene>
    <name evidence="6" type="ORF">NEMBOFW57_001299</name>
</gene>
<dbReference type="SUPFAM" id="SSF48403">
    <property type="entry name" value="Ankyrin repeat"/>
    <property type="match status" value="1"/>
</dbReference>
<dbReference type="SUPFAM" id="SSF51735">
    <property type="entry name" value="NAD(P)-binding Rossmann-fold domains"/>
    <property type="match status" value="1"/>
</dbReference>
<feature type="domain" description="Enoyl reductase (ER)" evidence="5">
    <location>
        <begin position="905"/>
        <end position="1226"/>
    </location>
</feature>
<reference evidence="6" key="1">
    <citation type="submission" date="2023-02" db="EMBL/GenBank/DDBJ databases">
        <authorList>
            <person name="Palmer J.M."/>
        </authorList>
    </citation>
    <scope>NUCLEOTIDE SEQUENCE</scope>
    <source>
        <strain evidence="6">FW57</strain>
    </source>
</reference>
<accession>A0AAD4I0P7</accession>
<evidence type="ECO:0000256" key="1">
    <source>
        <dbReference type="ARBA" id="ARBA00008072"/>
    </source>
</evidence>
<dbReference type="Gene3D" id="3.40.50.300">
    <property type="entry name" value="P-loop containing nucleotide triphosphate hydrolases"/>
    <property type="match status" value="1"/>
</dbReference>
<protein>
    <recommendedName>
        <fullName evidence="5">Enoyl reductase (ER) domain-containing protein</fullName>
    </recommendedName>
</protein>
<dbReference type="Proteomes" id="UP001197093">
    <property type="component" value="Unassembled WGS sequence"/>
</dbReference>
<evidence type="ECO:0000256" key="4">
    <source>
        <dbReference type="PROSITE-ProRule" id="PRU00023"/>
    </source>
</evidence>
<dbReference type="EMBL" id="JAHCVI010000001">
    <property type="protein sequence ID" value="KAG7291287.1"/>
    <property type="molecule type" value="Genomic_DNA"/>
</dbReference>
<evidence type="ECO:0000313" key="6">
    <source>
        <dbReference type="EMBL" id="KAG7291287.1"/>
    </source>
</evidence>
<dbReference type="Pfam" id="PF24883">
    <property type="entry name" value="NPHP3_N"/>
    <property type="match status" value="1"/>
</dbReference>
<dbReference type="Gene3D" id="3.40.50.720">
    <property type="entry name" value="NAD(P)-binding Rossmann-like Domain"/>
    <property type="match status" value="1"/>
</dbReference>
<comment type="caution">
    <text evidence="6">The sequence shown here is derived from an EMBL/GenBank/DDBJ whole genome shotgun (WGS) entry which is preliminary data.</text>
</comment>
<dbReference type="InterPro" id="IPR020843">
    <property type="entry name" value="ER"/>
</dbReference>
<feature type="repeat" description="ANK" evidence="4">
    <location>
        <begin position="794"/>
        <end position="818"/>
    </location>
</feature>
<dbReference type="Pfam" id="PF22939">
    <property type="entry name" value="WHD_GPIID"/>
    <property type="match status" value="1"/>
</dbReference>
<dbReference type="GO" id="GO:0016651">
    <property type="term" value="F:oxidoreductase activity, acting on NAD(P)H"/>
    <property type="evidence" value="ECO:0007669"/>
    <property type="project" value="InterPro"/>
</dbReference>
<evidence type="ECO:0000313" key="7">
    <source>
        <dbReference type="Proteomes" id="UP001197093"/>
    </source>
</evidence>
<dbReference type="InterPro" id="IPR047122">
    <property type="entry name" value="Trans-enoyl_RdTase-like"/>
</dbReference>
<keyword evidence="7" id="KW-1185">Reference proteome</keyword>
<dbReference type="PANTHER" id="PTHR10039">
    <property type="entry name" value="AMELOGENIN"/>
    <property type="match status" value="1"/>
</dbReference>
<dbReference type="PANTHER" id="PTHR10039:SF15">
    <property type="entry name" value="NACHT DOMAIN-CONTAINING PROTEIN"/>
    <property type="match status" value="1"/>
</dbReference>
<dbReference type="InterPro" id="IPR011032">
    <property type="entry name" value="GroES-like_sf"/>
</dbReference>
<dbReference type="InterPro" id="IPR027417">
    <property type="entry name" value="P-loop_NTPase"/>
</dbReference>
<dbReference type="SMART" id="SM00829">
    <property type="entry name" value="PKS_ER"/>
    <property type="match status" value="1"/>
</dbReference>
<dbReference type="SMART" id="SM00248">
    <property type="entry name" value="ANK"/>
    <property type="match status" value="2"/>
</dbReference>
<dbReference type="Gene3D" id="3.90.180.10">
    <property type="entry name" value="Medium-chain alcohol dehydrogenases, catalytic domain"/>
    <property type="match status" value="1"/>
</dbReference>
<dbReference type="Pfam" id="PF08240">
    <property type="entry name" value="ADH_N"/>
    <property type="match status" value="1"/>
</dbReference>
<dbReference type="Pfam" id="PF12796">
    <property type="entry name" value="Ank_2"/>
    <property type="match status" value="1"/>
</dbReference>
<comment type="similarity">
    <text evidence="1">Belongs to the zinc-containing alcohol dehydrogenase family.</text>
</comment>
<keyword evidence="2" id="KW-0677">Repeat</keyword>
<dbReference type="InterPro" id="IPR013154">
    <property type="entry name" value="ADH-like_N"/>
</dbReference>
<evidence type="ECO:0000256" key="3">
    <source>
        <dbReference type="ARBA" id="ARBA00023002"/>
    </source>
</evidence>
<dbReference type="PROSITE" id="PS50088">
    <property type="entry name" value="ANK_REPEAT"/>
    <property type="match status" value="2"/>
</dbReference>
<dbReference type="InterPro" id="IPR036291">
    <property type="entry name" value="NAD(P)-bd_dom_sf"/>
</dbReference>
<dbReference type="InterPro" id="IPR056884">
    <property type="entry name" value="NPHP3-like_N"/>
</dbReference>
<dbReference type="InterPro" id="IPR036770">
    <property type="entry name" value="Ankyrin_rpt-contain_sf"/>
</dbReference>
<dbReference type="PROSITE" id="PS50297">
    <property type="entry name" value="ANK_REP_REGION"/>
    <property type="match status" value="2"/>
</dbReference>
<dbReference type="CDD" id="cd08249">
    <property type="entry name" value="enoyl_reductase_like"/>
    <property type="match status" value="1"/>
</dbReference>
<evidence type="ECO:0000256" key="2">
    <source>
        <dbReference type="ARBA" id="ARBA00022737"/>
    </source>
</evidence>
<proteinExistence type="inferred from homology"/>
<organism evidence="6 7">
    <name type="scientific">Staphylotrichum longicolle</name>
    <dbReference type="NCBI Taxonomy" id="669026"/>
    <lineage>
        <taxon>Eukaryota</taxon>
        <taxon>Fungi</taxon>
        <taxon>Dikarya</taxon>
        <taxon>Ascomycota</taxon>
        <taxon>Pezizomycotina</taxon>
        <taxon>Sordariomycetes</taxon>
        <taxon>Sordariomycetidae</taxon>
        <taxon>Sordariales</taxon>
        <taxon>Chaetomiaceae</taxon>
        <taxon>Staphylotrichum</taxon>
    </lineage>
</organism>